<keyword evidence="2" id="KW-1185">Reference proteome</keyword>
<organism evidence="1 2">
    <name type="scientific">Pleurodeles waltl</name>
    <name type="common">Iberian ribbed newt</name>
    <dbReference type="NCBI Taxonomy" id="8319"/>
    <lineage>
        <taxon>Eukaryota</taxon>
        <taxon>Metazoa</taxon>
        <taxon>Chordata</taxon>
        <taxon>Craniata</taxon>
        <taxon>Vertebrata</taxon>
        <taxon>Euteleostomi</taxon>
        <taxon>Amphibia</taxon>
        <taxon>Batrachia</taxon>
        <taxon>Caudata</taxon>
        <taxon>Salamandroidea</taxon>
        <taxon>Salamandridae</taxon>
        <taxon>Pleurodelinae</taxon>
        <taxon>Pleurodeles</taxon>
    </lineage>
</organism>
<dbReference type="AlphaFoldDB" id="A0AAV7T3N1"/>
<gene>
    <name evidence="1" type="ORF">NDU88_003075</name>
</gene>
<sequence length="68" mass="7332">MPPAAGCRAPPWRLPLLSGDATVLRASELCLFSHRGDTPRCLPFSVGHPADQQGGSFPNLTPAQQCWF</sequence>
<name>A0AAV7T3N1_PLEWA</name>
<reference evidence="1" key="1">
    <citation type="journal article" date="2022" name="bioRxiv">
        <title>Sequencing and chromosome-scale assembly of the giantPleurodeles waltlgenome.</title>
        <authorList>
            <person name="Brown T."/>
            <person name="Elewa A."/>
            <person name="Iarovenko S."/>
            <person name="Subramanian E."/>
            <person name="Araus A.J."/>
            <person name="Petzold A."/>
            <person name="Susuki M."/>
            <person name="Suzuki K.-i.T."/>
            <person name="Hayashi T."/>
            <person name="Toyoda A."/>
            <person name="Oliveira C."/>
            <person name="Osipova E."/>
            <person name="Leigh N.D."/>
            <person name="Simon A."/>
            <person name="Yun M.H."/>
        </authorList>
    </citation>
    <scope>NUCLEOTIDE SEQUENCE</scope>
    <source>
        <strain evidence="1">20211129_DDA</strain>
        <tissue evidence="1">Liver</tissue>
    </source>
</reference>
<evidence type="ECO:0000313" key="1">
    <source>
        <dbReference type="EMBL" id="KAJ1171205.1"/>
    </source>
</evidence>
<dbReference type="Proteomes" id="UP001066276">
    <property type="component" value="Chromosome 4_1"/>
</dbReference>
<comment type="caution">
    <text evidence="1">The sequence shown here is derived from an EMBL/GenBank/DDBJ whole genome shotgun (WGS) entry which is preliminary data.</text>
</comment>
<dbReference type="EMBL" id="JANPWB010000007">
    <property type="protein sequence ID" value="KAJ1171205.1"/>
    <property type="molecule type" value="Genomic_DNA"/>
</dbReference>
<proteinExistence type="predicted"/>
<accession>A0AAV7T3N1</accession>
<evidence type="ECO:0000313" key="2">
    <source>
        <dbReference type="Proteomes" id="UP001066276"/>
    </source>
</evidence>
<protein>
    <submittedName>
        <fullName evidence="1">Uncharacterized protein</fullName>
    </submittedName>
</protein>